<dbReference type="InterPro" id="IPR010496">
    <property type="entry name" value="AL/BT2_dom"/>
</dbReference>
<dbReference type="PANTHER" id="PTHR33307:SF6">
    <property type="entry name" value="ALPHA-RHAMNOSIDASE (EUROFUNG)-RELATED"/>
    <property type="match status" value="1"/>
</dbReference>
<evidence type="ECO:0000259" key="5">
    <source>
        <dbReference type="Pfam" id="PF06439"/>
    </source>
</evidence>
<dbReference type="AlphaFoldDB" id="A0A5C6AND9"/>
<dbReference type="GO" id="GO:0030596">
    <property type="term" value="F:alpha-L-rhamnosidase activity"/>
    <property type="evidence" value="ECO:0007669"/>
    <property type="project" value="UniProtKB-EC"/>
</dbReference>
<evidence type="ECO:0000256" key="1">
    <source>
        <dbReference type="ARBA" id="ARBA00001445"/>
    </source>
</evidence>
<dbReference type="SUPFAM" id="SSF48208">
    <property type="entry name" value="Six-hairpin glycosidases"/>
    <property type="match status" value="1"/>
</dbReference>
<evidence type="ECO:0000256" key="3">
    <source>
        <dbReference type="ARBA" id="ARBA00022801"/>
    </source>
</evidence>
<name>A0A5C6AND9_9BACT</name>
<reference evidence="8 9" key="1">
    <citation type="submission" date="2019-02" db="EMBL/GenBank/DDBJ databases">
        <title>Deep-cultivation of Planctomycetes and their phenomic and genomic characterization uncovers novel biology.</title>
        <authorList>
            <person name="Wiegand S."/>
            <person name="Jogler M."/>
            <person name="Boedeker C."/>
            <person name="Pinto D."/>
            <person name="Vollmers J."/>
            <person name="Rivas-Marin E."/>
            <person name="Kohn T."/>
            <person name="Peeters S.H."/>
            <person name="Heuer A."/>
            <person name="Rast P."/>
            <person name="Oberbeckmann S."/>
            <person name="Bunk B."/>
            <person name="Jeske O."/>
            <person name="Meyerdierks A."/>
            <person name="Storesund J.E."/>
            <person name="Kallscheuer N."/>
            <person name="Luecker S."/>
            <person name="Lage O.M."/>
            <person name="Pohl T."/>
            <person name="Merkel B.J."/>
            <person name="Hornburger P."/>
            <person name="Mueller R.-W."/>
            <person name="Bruemmer F."/>
            <person name="Labrenz M."/>
            <person name="Spormann A.M."/>
            <person name="Op Den Camp H."/>
            <person name="Overmann J."/>
            <person name="Amann R."/>
            <person name="Jetten M.S.M."/>
            <person name="Mascher T."/>
            <person name="Medema M.H."/>
            <person name="Devos D.P."/>
            <person name="Kaster A.-K."/>
            <person name="Ovreas L."/>
            <person name="Rohde M."/>
            <person name="Galperin M.Y."/>
            <person name="Jogler C."/>
        </authorList>
    </citation>
    <scope>NUCLEOTIDE SEQUENCE [LARGE SCALE GENOMIC DNA]</scope>
    <source>
        <strain evidence="8 9">Pla100</strain>
    </source>
</reference>
<evidence type="ECO:0000259" key="7">
    <source>
        <dbReference type="Pfam" id="PF17390"/>
    </source>
</evidence>
<dbReference type="Pfam" id="PF05592">
    <property type="entry name" value="Bac_rhamnosid"/>
    <property type="match status" value="1"/>
</dbReference>
<feature type="domain" description="Alpha-L-rhamnosidase six-hairpin glycosidase" evidence="6">
    <location>
        <begin position="447"/>
        <end position="766"/>
    </location>
</feature>
<dbReference type="PANTHER" id="PTHR33307">
    <property type="entry name" value="ALPHA-RHAMNOSIDASE (EUROFUNG)"/>
    <property type="match status" value="1"/>
</dbReference>
<evidence type="ECO:0000313" key="9">
    <source>
        <dbReference type="Proteomes" id="UP000316213"/>
    </source>
</evidence>
<dbReference type="InterPro" id="IPR012341">
    <property type="entry name" value="6hp_glycosidase-like_sf"/>
</dbReference>
<dbReference type="Gene3D" id="2.60.420.10">
    <property type="entry name" value="Maltose phosphorylase, domain 3"/>
    <property type="match status" value="1"/>
</dbReference>
<dbReference type="Pfam" id="PF17390">
    <property type="entry name" value="Bac_rhamnosid_C"/>
    <property type="match status" value="1"/>
</dbReference>
<feature type="domain" description="Alpha-L-rhamnosidase concanavalin-like" evidence="4">
    <location>
        <begin position="315"/>
        <end position="427"/>
    </location>
</feature>
<protein>
    <recommendedName>
        <fullName evidence="2">alpha-L-rhamnosidase</fullName>
        <ecNumber evidence="2">3.2.1.40</ecNumber>
    </recommendedName>
</protein>
<keyword evidence="9" id="KW-1185">Reference proteome</keyword>
<dbReference type="InterPro" id="IPR035396">
    <property type="entry name" value="Bac_rhamnosid6H"/>
</dbReference>
<sequence>MLDLDGAWLELAVLQVERSRVRERIRPAYEILLTHASALSSFLVVGIVQRFYFLCCILVVSSVAAVAQNAPSVSIKQPNLESQDYDIGDWMRDRGFDPLFNGQDLTGWRNPYPHGEAKVVDGEIHLKGDKKFFLVTEKMFSNFRVSVEIHLPEGPANSGVMFRCHVDEDAAKKVYGYQAECDGSDRKWSGGLYDESRRGWIWPSTKGRSEDRFLKHEAESKAAFAEPTIAGALNRNGWNRFEITCIHDLITIELNGVQAVRFRDATDASGFIGIQHHGEQGQTYRFRNLFIKELPQIPAEQHVSLTEQEPVSIKQISDKVTLIDFGKVAFGNIVMHAPPGNGNAMVQFGEKLKGDRIDQMPPGTVRYGATPIRLGQEFGNWIVPTPIDPRNIQQAGLTTSNPPAVLTPPQWQAVMPFRWVEIEGVGKDYPYELIRRRAAFSKTWNDEASSFECSDETLNRIWGLCKYSIKATTFAGVYVDGDRERIPYEADAYLNQLSHYTTDDDVKMAARTFDWLMENGTWPSEWAPHMVFMAHAEWMYSGDNDWLKHRYESLKAKTLFHRSGEDGLVRSNKLDQSRHDIVDWPQKERDKFVFTEINTVVNAFHIVALEQMAVMARAIGKTDDADAFDARVKLAKTAFQKTLFDETAGIYRDGVGTDHSSIHANFFPLAFGLVPDDKVDGVLAWLEKKGMACSPYAAQYFMEALFKNGLDKKAFELITADGDRSWKHMVDSGTTISWEAWDLKYKPNQDWNHAWGAAPANLFPRFVLGVQAAAPGWNTATIRPCPGELTFATGKVPTPEGPVEVQWNNSDTFTVTLKLPEGMSGKLELPAAKATSGVFADGKPLAATRVADRWIVNEMVTGTLKLEVK</sequence>
<dbReference type="Pfam" id="PF06439">
    <property type="entry name" value="3keto-disac_hyd"/>
    <property type="match status" value="1"/>
</dbReference>
<dbReference type="GO" id="GO:0005975">
    <property type="term" value="P:carbohydrate metabolic process"/>
    <property type="evidence" value="ECO:0007669"/>
    <property type="project" value="InterPro"/>
</dbReference>
<evidence type="ECO:0000259" key="6">
    <source>
        <dbReference type="Pfam" id="PF17389"/>
    </source>
</evidence>
<keyword evidence="3" id="KW-0378">Hydrolase</keyword>
<proteinExistence type="predicted"/>
<dbReference type="Pfam" id="PF17389">
    <property type="entry name" value="Bac_rhamnosid6H"/>
    <property type="match status" value="1"/>
</dbReference>
<accession>A0A5C6AND9</accession>
<dbReference type="Gene3D" id="2.60.120.560">
    <property type="entry name" value="Exo-inulinase, domain 1"/>
    <property type="match status" value="1"/>
</dbReference>
<dbReference type="EC" id="3.2.1.40" evidence="2"/>
<dbReference type="Proteomes" id="UP000316213">
    <property type="component" value="Unassembled WGS sequence"/>
</dbReference>
<evidence type="ECO:0000313" key="8">
    <source>
        <dbReference type="EMBL" id="TWU01563.1"/>
    </source>
</evidence>
<organism evidence="8 9">
    <name type="scientific">Neorhodopirellula pilleata</name>
    <dbReference type="NCBI Taxonomy" id="2714738"/>
    <lineage>
        <taxon>Bacteria</taxon>
        <taxon>Pseudomonadati</taxon>
        <taxon>Planctomycetota</taxon>
        <taxon>Planctomycetia</taxon>
        <taxon>Pirellulales</taxon>
        <taxon>Pirellulaceae</taxon>
        <taxon>Neorhodopirellula</taxon>
    </lineage>
</organism>
<dbReference type="EMBL" id="SJPM01000002">
    <property type="protein sequence ID" value="TWU01563.1"/>
    <property type="molecule type" value="Genomic_DNA"/>
</dbReference>
<dbReference type="InterPro" id="IPR016007">
    <property type="entry name" value="Alpha_rhamnosid"/>
</dbReference>
<evidence type="ECO:0000259" key="4">
    <source>
        <dbReference type="Pfam" id="PF05592"/>
    </source>
</evidence>
<comment type="catalytic activity">
    <reaction evidence="1">
        <text>Hydrolysis of terminal non-reducing alpha-L-rhamnose residues in alpha-L-rhamnosides.</text>
        <dbReference type="EC" id="3.2.1.40"/>
    </reaction>
</comment>
<dbReference type="InterPro" id="IPR008902">
    <property type="entry name" value="Rhamnosid_concanavalin"/>
</dbReference>
<dbReference type="InterPro" id="IPR008928">
    <property type="entry name" value="6-hairpin_glycosidase_sf"/>
</dbReference>
<evidence type="ECO:0000256" key="2">
    <source>
        <dbReference type="ARBA" id="ARBA00012652"/>
    </source>
</evidence>
<comment type="caution">
    <text evidence="8">The sequence shown here is derived from an EMBL/GenBank/DDBJ whole genome shotgun (WGS) entry which is preliminary data.</text>
</comment>
<feature type="domain" description="Alpha-L-rhamnosidase C-terminal" evidence="7">
    <location>
        <begin position="769"/>
        <end position="835"/>
    </location>
</feature>
<dbReference type="Gene3D" id="1.50.10.10">
    <property type="match status" value="1"/>
</dbReference>
<feature type="domain" description="3-keto-alpha-glucoside-1,2-lyase/3-keto-2-hydroxy-glucal hydratase" evidence="5">
    <location>
        <begin position="95"/>
        <end position="292"/>
    </location>
</feature>
<dbReference type="InterPro" id="IPR035398">
    <property type="entry name" value="Bac_rhamnosid_C"/>
</dbReference>
<gene>
    <name evidence="8" type="ORF">Pla100_12980</name>
</gene>